<evidence type="ECO:0000313" key="3">
    <source>
        <dbReference type="EMBL" id="OQD88644.1"/>
    </source>
</evidence>
<protein>
    <recommendedName>
        <fullName evidence="2">DUF7580 domain-containing protein</fullName>
    </recommendedName>
</protein>
<keyword evidence="4" id="KW-1185">Reference proteome</keyword>
<evidence type="ECO:0000313" key="4">
    <source>
        <dbReference type="Proteomes" id="UP000191672"/>
    </source>
</evidence>
<feature type="domain" description="DUF7580" evidence="2">
    <location>
        <begin position="172"/>
        <end position="520"/>
    </location>
</feature>
<proteinExistence type="predicted"/>
<dbReference type="PANTHER" id="PTHR35186:SF4">
    <property type="entry name" value="PRION-INHIBITION AND PROPAGATION HELO DOMAIN-CONTAINING PROTEIN"/>
    <property type="match status" value="1"/>
</dbReference>
<feature type="region of interest" description="Disordered" evidence="1">
    <location>
        <begin position="265"/>
        <end position="286"/>
    </location>
</feature>
<dbReference type="Proteomes" id="UP000191672">
    <property type="component" value="Unassembled WGS sequence"/>
</dbReference>
<dbReference type="AlphaFoldDB" id="A0A1V6QHD8"/>
<dbReference type="EMBL" id="MDYN01000003">
    <property type="protein sequence ID" value="OQD88644.1"/>
    <property type="molecule type" value="Genomic_DNA"/>
</dbReference>
<organism evidence="3 4">
    <name type="scientific">Penicillium antarcticum</name>
    <dbReference type="NCBI Taxonomy" id="416450"/>
    <lineage>
        <taxon>Eukaryota</taxon>
        <taxon>Fungi</taxon>
        <taxon>Dikarya</taxon>
        <taxon>Ascomycota</taxon>
        <taxon>Pezizomycotina</taxon>
        <taxon>Eurotiomycetes</taxon>
        <taxon>Eurotiomycetidae</taxon>
        <taxon>Eurotiales</taxon>
        <taxon>Aspergillaceae</taxon>
        <taxon>Penicillium</taxon>
    </lineage>
</organism>
<evidence type="ECO:0000256" key="1">
    <source>
        <dbReference type="SAM" id="MobiDB-lite"/>
    </source>
</evidence>
<accession>A0A1V6QHD8</accession>
<dbReference type="PANTHER" id="PTHR35186">
    <property type="entry name" value="ANK_REP_REGION DOMAIN-CONTAINING PROTEIN"/>
    <property type="match status" value="1"/>
</dbReference>
<comment type="caution">
    <text evidence="3">The sequence shown here is derived from an EMBL/GenBank/DDBJ whole genome shotgun (WGS) entry which is preliminary data.</text>
</comment>
<sequence length="525" mass="59890">MTNVREMVTGIEAVGLTLAVIPLLVNQLDGYRAVLINTLIQTLGGIVNDEHELSELIDNPKGPAWKDPVLQRELRLRLDRNYDLFLDNMSGLNEEILKLAKKLGISISENRSADPKTWDIKDFWKMLSRAVYEDLLAKIDGANTILKTLLDQSLYQEEARNKKRHPLPRLLQQYQKGRKHAEALFKTVFGAYWRCQCNEQHCVHLQLPTNPLVSSRESDIQSRLQMNFSNTGKTENQIWTWTEVIFEPWQDDNIPSLSSLSLQESHKKPKVRFDTPTPETDRSQTTLSLPPRINDFCSSLRITKVEFTEKTTNWTTTGMISSQLDTYIMHASTKALSSTPPKPLIEVISQISRHDRLHIATGLACGVIQYCGNWLKCRWDSSDIHLTAHKDGCDILLDSVYLSWPLSTPETETENTVPAMRQPNNNLLLPLGLALVELSLGKSLDFLYNPEDEDWDEERMRRNTASRLVPKVYLESGVPYGEAVESCLSWSSVHSLCVDRGVEERVFERIISPLLRDLVNFEGMM</sequence>
<evidence type="ECO:0000259" key="2">
    <source>
        <dbReference type="Pfam" id="PF24476"/>
    </source>
</evidence>
<gene>
    <name evidence="3" type="ORF">PENANT_c003G11301</name>
</gene>
<dbReference type="Pfam" id="PF24476">
    <property type="entry name" value="DUF7580"/>
    <property type="match status" value="1"/>
</dbReference>
<dbReference type="InterPro" id="IPR056002">
    <property type="entry name" value="DUF7580"/>
</dbReference>
<dbReference type="STRING" id="416450.A0A1V6QHD8"/>
<reference evidence="4" key="1">
    <citation type="journal article" date="2017" name="Nat. Microbiol.">
        <title>Global analysis of biosynthetic gene clusters reveals vast potential of secondary metabolite production in Penicillium species.</title>
        <authorList>
            <person name="Nielsen J.C."/>
            <person name="Grijseels S."/>
            <person name="Prigent S."/>
            <person name="Ji B."/>
            <person name="Dainat J."/>
            <person name="Nielsen K.F."/>
            <person name="Frisvad J.C."/>
            <person name="Workman M."/>
            <person name="Nielsen J."/>
        </authorList>
    </citation>
    <scope>NUCLEOTIDE SEQUENCE [LARGE SCALE GENOMIC DNA]</scope>
    <source>
        <strain evidence="4">IBT 31811</strain>
    </source>
</reference>
<name>A0A1V6QHD8_9EURO</name>